<feature type="domain" description="DUF4910" evidence="3">
    <location>
        <begin position="10"/>
        <end position="347"/>
    </location>
</feature>
<accession>A0ABW5W5Z9</accession>
<evidence type="ECO:0000313" key="4">
    <source>
        <dbReference type="EMBL" id="MFD2797965.1"/>
    </source>
</evidence>
<dbReference type="Pfam" id="PF16221">
    <property type="entry name" value="HTH_47"/>
    <property type="match status" value="1"/>
</dbReference>
<evidence type="ECO:0000259" key="2">
    <source>
        <dbReference type="Pfam" id="PF16221"/>
    </source>
</evidence>
<dbReference type="InterPro" id="IPR032622">
    <property type="entry name" value="UCP01524_HTH"/>
</dbReference>
<dbReference type="InterPro" id="IPR032610">
    <property type="entry name" value="DUF2172"/>
</dbReference>
<dbReference type="PIRSF" id="PIRSF015244">
    <property type="entry name" value="UCP015244"/>
    <property type="match status" value="1"/>
</dbReference>
<evidence type="ECO:0000259" key="1">
    <source>
        <dbReference type="Pfam" id="PF09940"/>
    </source>
</evidence>
<dbReference type="Proteomes" id="UP001597478">
    <property type="component" value="Unassembled WGS sequence"/>
</dbReference>
<keyword evidence="5" id="KW-1185">Reference proteome</keyword>
<dbReference type="Gene3D" id="1.10.10.10">
    <property type="entry name" value="Winged helix-like DNA-binding domain superfamily/Winged helix DNA-binding domain"/>
    <property type="match status" value="1"/>
</dbReference>
<reference evidence="5" key="1">
    <citation type="journal article" date="2019" name="Int. J. Syst. Evol. Microbiol.">
        <title>The Global Catalogue of Microorganisms (GCM) 10K type strain sequencing project: providing services to taxonomists for standard genome sequencing and annotation.</title>
        <authorList>
            <consortium name="The Broad Institute Genomics Platform"/>
            <consortium name="The Broad Institute Genome Sequencing Center for Infectious Disease"/>
            <person name="Wu L."/>
            <person name="Ma J."/>
        </authorList>
    </citation>
    <scope>NUCLEOTIDE SEQUENCE [LARGE SCALE GENOMIC DNA]</scope>
    <source>
        <strain evidence="5">IBRC-M 10906</strain>
    </source>
</reference>
<dbReference type="Pfam" id="PF16254">
    <property type="entry name" value="DUF4910"/>
    <property type="match status" value="1"/>
</dbReference>
<dbReference type="RefSeq" id="WP_377387449.1">
    <property type="nucleotide sequence ID" value="NZ_JBHSAN010000008.1"/>
</dbReference>
<dbReference type="InterPro" id="IPR036388">
    <property type="entry name" value="WH-like_DNA-bd_sf"/>
</dbReference>
<organism evidence="4 5">
    <name type="scientific">Prauserella oleivorans</name>
    <dbReference type="NCBI Taxonomy" id="1478153"/>
    <lineage>
        <taxon>Bacteria</taxon>
        <taxon>Bacillati</taxon>
        <taxon>Actinomycetota</taxon>
        <taxon>Actinomycetes</taxon>
        <taxon>Pseudonocardiales</taxon>
        <taxon>Pseudonocardiaceae</taxon>
        <taxon>Prauserella</taxon>
    </lineage>
</organism>
<dbReference type="InterPro" id="IPR032589">
    <property type="entry name" value="DUF4910"/>
</dbReference>
<sequence length="425" mass="46843">MTPSPGPEMHALVRRLYPLCRSITGDGVRHTLDIVEEYLPLTRHEVPTGTQVLDWTVPQEWNIRDAWVADTDGRRVVDFAESNLHVVSYSVPVSARMPLARLREHLHTLPDQPSLVPYRTSYYAPAWGFCLAQDTLDAMPDGDYDVHIDSTLADGHLTYAEHVVPGRVTDEVLVSCHTCHPSLANDNLAGIAVAVFLARELAQRTPHYTYRFLFAPGTIGSITWLARNTEHIDRVKHGLVLACAGDAGALTYKRSRRGDAEIDRVVRYVLDSSGRPHTIVGFSPYGYDERQFCSPGFNLGVGSLTRTPYAGYPEYHTSADNPDFVLPEAMADTLAACREAFAVLDRNRRYVNTSPYGEPQLGKRGLYDSLGGRSDAKQAQLAMLWVLNLSDGDHSLLDIAERSGLPFGTLADAGTALLAAGLLKE</sequence>
<proteinExistence type="predicted"/>
<dbReference type="EMBL" id="JBHUOF010000001">
    <property type="protein sequence ID" value="MFD2797965.1"/>
    <property type="molecule type" value="Genomic_DNA"/>
</dbReference>
<comment type="caution">
    <text evidence="4">The sequence shown here is derived from an EMBL/GenBank/DDBJ whole genome shotgun (WGS) entry which is preliminary data.</text>
</comment>
<evidence type="ECO:0000313" key="5">
    <source>
        <dbReference type="Proteomes" id="UP001597478"/>
    </source>
</evidence>
<dbReference type="Pfam" id="PF09940">
    <property type="entry name" value="DUF2172"/>
    <property type="match status" value="1"/>
</dbReference>
<dbReference type="Gene3D" id="3.40.630.10">
    <property type="entry name" value="Zn peptidases"/>
    <property type="match status" value="1"/>
</dbReference>
<gene>
    <name evidence="4" type="ORF">ACFS2C_00990</name>
</gene>
<feature type="domain" description="DUF2172" evidence="1">
    <location>
        <begin position="60"/>
        <end position="151"/>
    </location>
</feature>
<protein>
    <submittedName>
        <fullName evidence="4">DUF4910 domain-containing protein</fullName>
    </submittedName>
</protein>
<dbReference type="InterPro" id="IPR012353">
    <property type="entry name" value="UCP015244"/>
</dbReference>
<dbReference type="CDD" id="cd05644">
    <property type="entry name" value="M28_like"/>
    <property type="match status" value="1"/>
</dbReference>
<feature type="domain" description="UCP01524 winged helix-turn-helix" evidence="2">
    <location>
        <begin position="349"/>
        <end position="424"/>
    </location>
</feature>
<dbReference type="Gene3D" id="3.50.30.90">
    <property type="match status" value="1"/>
</dbReference>
<name>A0ABW5W5Z9_9PSEU</name>
<dbReference type="SUPFAM" id="SSF53187">
    <property type="entry name" value="Zn-dependent exopeptidases"/>
    <property type="match status" value="1"/>
</dbReference>
<evidence type="ECO:0000259" key="3">
    <source>
        <dbReference type="Pfam" id="PF16254"/>
    </source>
</evidence>